<evidence type="ECO:0000313" key="4">
    <source>
        <dbReference type="EMBL" id="HFN01197.1"/>
    </source>
</evidence>
<evidence type="ECO:0000259" key="2">
    <source>
        <dbReference type="Pfam" id="PF04542"/>
    </source>
</evidence>
<evidence type="ECO:0000256" key="1">
    <source>
        <dbReference type="ARBA" id="ARBA00011344"/>
    </source>
</evidence>
<dbReference type="NCBIfam" id="TIGR02957">
    <property type="entry name" value="SigX4"/>
    <property type="match status" value="1"/>
</dbReference>
<dbReference type="Gene3D" id="1.10.1740.10">
    <property type="match status" value="1"/>
</dbReference>
<dbReference type="InterPro" id="IPR014303">
    <property type="entry name" value="RNA_pol_sigma-70_ECF"/>
</dbReference>
<dbReference type="GO" id="GO:0016987">
    <property type="term" value="F:sigma factor activity"/>
    <property type="evidence" value="ECO:0007669"/>
    <property type="project" value="InterPro"/>
</dbReference>
<dbReference type="PANTHER" id="PTHR30173:SF36">
    <property type="entry name" value="ECF RNA POLYMERASE SIGMA FACTOR SIGJ"/>
    <property type="match status" value="1"/>
</dbReference>
<dbReference type="NCBIfam" id="TIGR02937">
    <property type="entry name" value="sigma70-ECF"/>
    <property type="match status" value="1"/>
</dbReference>
<dbReference type="InterPro" id="IPR014284">
    <property type="entry name" value="RNA_pol_sigma-70_dom"/>
</dbReference>
<proteinExistence type="predicted"/>
<gene>
    <name evidence="4" type="ORF">ENR64_26285</name>
</gene>
<dbReference type="Gene3D" id="3.10.450.50">
    <property type="match status" value="1"/>
</dbReference>
<dbReference type="InterPro" id="IPR036388">
    <property type="entry name" value="WH-like_DNA-bd_sf"/>
</dbReference>
<dbReference type="Pfam" id="PF08281">
    <property type="entry name" value="Sigma70_r4_2"/>
    <property type="match status" value="1"/>
</dbReference>
<dbReference type="InterPro" id="IPR007627">
    <property type="entry name" value="RNA_pol_sigma70_r2"/>
</dbReference>
<dbReference type="SUPFAM" id="SSF88946">
    <property type="entry name" value="Sigma2 domain of RNA polymerase sigma factors"/>
    <property type="match status" value="1"/>
</dbReference>
<dbReference type="SUPFAM" id="SSF54427">
    <property type="entry name" value="NTF2-like"/>
    <property type="match status" value="1"/>
</dbReference>
<reference evidence="4" key="1">
    <citation type="journal article" date="2020" name="mSystems">
        <title>Genome- and Community-Level Interaction Insights into Carbon Utilization and Element Cycling Functions of Hydrothermarchaeota in Hydrothermal Sediment.</title>
        <authorList>
            <person name="Zhou Z."/>
            <person name="Liu Y."/>
            <person name="Xu W."/>
            <person name="Pan J."/>
            <person name="Luo Z.H."/>
            <person name="Li M."/>
        </authorList>
    </citation>
    <scope>NUCLEOTIDE SEQUENCE [LARGE SCALE GENOMIC DNA]</scope>
    <source>
        <strain evidence="4">SpSt-418</strain>
    </source>
</reference>
<accession>A0A7C3PLZ1</accession>
<dbReference type="AlphaFoldDB" id="A0A7C3PLZ1"/>
<dbReference type="InterPro" id="IPR032710">
    <property type="entry name" value="NTF2-like_dom_sf"/>
</dbReference>
<dbReference type="GO" id="GO:0006352">
    <property type="term" value="P:DNA-templated transcription initiation"/>
    <property type="evidence" value="ECO:0007669"/>
    <property type="project" value="InterPro"/>
</dbReference>
<dbReference type="GO" id="GO:0003677">
    <property type="term" value="F:DNA binding"/>
    <property type="evidence" value="ECO:0007669"/>
    <property type="project" value="InterPro"/>
</dbReference>
<protein>
    <submittedName>
        <fullName evidence="4">RNA polymerase sigma-70 factor</fullName>
    </submittedName>
</protein>
<dbReference type="Pfam" id="PF04542">
    <property type="entry name" value="Sigma70_r2"/>
    <property type="match status" value="1"/>
</dbReference>
<comment type="subunit">
    <text evidence="1">Interacts transiently with the RNA polymerase catalytic core formed by RpoA, RpoB, RpoC and RpoZ (2 alpha, 1 beta, 1 beta' and 1 omega subunit) to form the RNA polymerase holoenzyme that can initiate transcription.</text>
</comment>
<dbReference type="EMBL" id="DSRU01000383">
    <property type="protein sequence ID" value="HFN01197.1"/>
    <property type="molecule type" value="Genomic_DNA"/>
</dbReference>
<feature type="domain" description="RNA polymerase sigma-70 region 2" evidence="2">
    <location>
        <begin position="6"/>
        <end position="67"/>
    </location>
</feature>
<dbReference type="InterPro" id="IPR013325">
    <property type="entry name" value="RNA_pol_sigma_r2"/>
</dbReference>
<dbReference type="PANTHER" id="PTHR30173">
    <property type="entry name" value="SIGMA 19 FACTOR"/>
    <property type="match status" value="1"/>
</dbReference>
<sequence>MNRLDLFNQYRSLLFAIAYRMLGSVSDAEDIVQEAWIRWQNTESVVQAPKAFLSSTVTRLCIDHLRSVRVKREQYIGTWLPEPLIAESPDIKDDAELAESLSFAFLMLLECLSPTERAIFLLREVFDYDYDEIAKTVGKSTPNCRQIVRRARRHLILRRPTMLFQSHFVNAANHDKDILVEKFLDCWNQGDLQALIALMAEDITFWSDGGGKVVAAQKPLHGCIKVARFLVAIRCSRLTPTLVSQVIAVNHQLGVINMVDEKPHSTFSFEFAGDRIRSIFAVVNPEKLKAIKLLF</sequence>
<dbReference type="Gene3D" id="1.10.10.10">
    <property type="entry name" value="Winged helix-like DNA-binding domain superfamily/Winged helix DNA-binding domain"/>
    <property type="match status" value="1"/>
</dbReference>
<organism evidence="4">
    <name type="scientific">Oscillatoriales cyanobacterium SpSt-418</name>
    <dbReference type="NCBI Taxonomy" id="2282169"/>
    <lineage>
        <taxon>Bacteria</taxon>
        <taxon>Bacillati</taxon>
        <taxon>Cyanobacteriota</taxon>
        <taxon>Cyanophyceae</taxon>
        <taxon>Oscillatoriophycideae</taxon>
        <taxon>Oscillatoriales</taxon>
    </lineage>
</organism>
<name>A0A7C3PLZ1_9CYAN</name>
<dbReference type="NCBIfam" id="NF007214">
    <property type="entry name" value="PRK09636.1"/>
    <property type="match status" value="1"/>
</dbReference>
<feature type="domain" description="RNA polymerase sigma factor 70 region 4 type 2" evidence="3">
    <location>
        <begin position="104"/>
        <end position="155"/>
    </location>
</feature>
<comment type="caution">
    <text evidence="4">The sequence shown here is derived from an EMBL/GenBank/DDBJ whole genome shotgun (WGS) entry which is preliminary data.</text>
</comment>
<dbReference type="SUPFAM" id="SSF88659">
    <property type="entry name" value="Sigma3 and sigma4 domains of RNA polymerase sigma factors"/>
    <property type="match status" value="1"/>
</dbReference>
<dbReference type="InterPro" id="IPR013249">
    <property type="entry name" value="RNA_pol_sigma70_r4_t2"/>
</dbReference>
<dbReference type="InterPro" id="IPR013324">
    <property type="entry name" value="RNA_pol_sigma_r3/r4-like"/>
</dbReference>
<evidence type="ECO:0000259" key="3">
    <source>
        <dbReference type="Pfam" id="PF08281"/>
    </source>
</evidence>
<dbReference type="InterPro" id="IPR052704">
    <property type="entry name" value="ECF_Sigma-70_Domain"/>
</dbReference>